<feature type="domain" description="Aminoacyl-transfer RNA synthetases class-II family profile" evidence="8">
    <location>
        <begin position="172"/>
        <end position="407"/>
    </location>
</feature>
<dbReference type="AlphaFoldDB" id="A0A8D8M7P0"/>
<dbReference type="InterPro" id="IPR002314">
    <property type="entry name" value="aa-tRNA-synt_IIb"/>
</dbReference>
<organism evidence="9">
    <name type="scientific">Cacopsylla melanoneura</name>
    <dbReference type="NCBI Taxonomy" id="428564"/>
    <lineage>
        <taxon>Eukaryota</taxon>
        <taxon>Metazoa</taxon>
        <taxon>Ecdysozoa</taxon>
        <taxon>Arthropoda</taxon>
        <taxon>Hexapoda</taxon>
        <taxon>Insecta</taxon>
        <taxon>Pterygota</taxon>
        <taxon>Neoptera</taxon>
        <taxon>Paraneoptera</taxon>
        <taxon>Hemiptera</taxon>
        <taxon>Sternorrhyncha</taxon>
        <taxon>Psylloidea</taxon>
        <taxon>Psyllidae</taxon>
        <taxon>Psyllinae</taxon>
        <taxon>Cacopsylla</taxon>
    </lineage>
</organism>
<dbReference type="Pfam" id="PF00587">
    <property type="entry name" value="tRNA-synt_2b"/>
    <property type="match status" value="1"/>
</dbReference>
<dbReference type="InterPro" id="IPR045864">
    <property type="entry name" value="aa-tRNA-synth_II/BPL/LPL"/>
</dbReference>
<proteinExistence type="inferred from homology"/>
<evidence type="ECO:0000256" key="4">
    <source>
        <dbReference type="ARBA" id="ARBA00022741"/>
    </source>
</evidence>
<dbReference type="PANTHER" id="PTHR11778">
    <property type="entry name" value="SERYL-TRNA SYNTHETASE"/>
    <property type="match status" value="1"/>
</dbReference>
<keyword evidence="6" id="KW-0030">Aminoacyl-tRNA synthetase</keyword>
<dbReference type="PRINTS" id="PR00981">
    <property type="entry name" value="TRNASYNTHSER"/>
</dbReference>
<dbReference type="InterPro" id="IPR002317">
    <property type="entry name" value="Ser-tRNA-ligase_type_1"/>
</dbReference>
<dbReference type="SUPFAM" id="SSF55681">
    <property type="entry name" value="Class II aaRS and biotin synthetases"/>
    <property type="match status" value="1"/>
</dbReference>
<evidence type="ECO:0000256" key="6">
    <source>
        <dbReference type="ARBA" id="ARBA00023146"/>
    </source>
</evidence>
<dbReference type="EC" id="6.1.1.11" evidence="2"/>
<dbReference type="InterPro" id="IPR006195">
    <property type="entry name" value="aa-tRNA-synth_II"/>
</dbReference>
<dbReference type="GO" id="GO:0005524">
    <property type="term" value="F:ATP binding"/>
    <property type="evidence" value="ECO:0007669"/>
    <property type="project" value="UniProtKB-KW"/>
</dbReference>
<evidence type="ECO:0000256" key="5">
    <source>
        <dbReference type="ARBA" id="ARBA00022840"/>
    </source>
</evidence>
<name>A0A8D8M7P0_9HEMI</name>
<evidence type="ECO:0000259" key="8">
    <source>
        <dbReference type="PROSITE" id="PS50862"/>
    </source>
</evidence>
<evidence type="ECO:0000256" key="2">
    <source>
        <dbReference type="ARBA" id="ARBA00012840"/>
    </source>
</evidence>
<evidence type="ECO:0000256" key="1">
    <source>
        <dbReference type="ARBA" id="ARBA00010728"/>
    </source>
</evidence>
<accession>A0A8D8M7P0</accession>
<protein>
    <recommendedName>
        <fullName evidence="2">serine--tRNA ligase</fullName>
        <ecNumber evidence="2">6.1.1.11</ecNumber>
    </recommendedName>
    <alternativeName>
        <fullName evidence="7">Seryl-tRNA synthetase</fullName>
    </alternativeName>
</protein>
<dbReference type="FunFam" id="3.30.930.10:FF:000078">
    <property type="entry name" value="Seryl-tRNA synthetase"/>
    <property type="match status" value="1"/>
</dbReference>
<dbReference type="GO" id="GO:0006434">
    <property type="term" value="P:seryl-tRNA aminoacylation"/>
    <property type="evidence" value="ECO:0007669"/>
    <property type="project" value="InterPro"/>
</dbReference>
<comment type="similarity">
    <text evidence="1">Belongs to the class-II aminoacyl-tRNA synthetase family. Type-1 seryl-tRNA synthetase subfamily.</text>
</comment>
<keyword evidence="4" id="KW-0547">Nucleotide-binding</keyword>
<keyword evidence="5" id="KW-0067">ATP-binding</keyword>
<evidence type="ECO:0000313" key="9">
    <source>
        <dbReference type="EMBL" id="CAG6622363.1"/>
    </source>
</evidence>
<evidence type="ECO:0000256" key="7">
    <source>
        <dbReference type="ARBA" id="ARBA00031113"/>
    </source>
</evidence>
<dbReference type="Gene3D" id="3.30.930.10">
    <property type="entry name" value="Bira Bifunctional Protein, Domain 2"/>
    <property type="match status" value="1"/>
</dbReference>
<reference evidence="9" key="1">
    <citation type="submission" date="2021-05" db="EMBL/GenBank/DDBJ databases">
        <authorList>
            <person name="Alioto T."/>
            <person name="Alioto T."/>
            <person name="Gomez Garrido J."/>
        </authorList>
    </citation>
    <scope>NUCLEOTIDE SEQUENCE</scope>
</reference>
<evidence type="ECO:0000256" key="3">
    <source>
        <dbReference type="ARBA" id="ARBA00022598"/>
    </source>
</evidence>
<dbReference type="GO" id="GO:0004828">
    <property type="term" value="F:serine-tRNA ligase activity"/>
    <property type="evidence" value="ECO:0007669"/>
    <property type="project" value="UniProtKB-EC"/>
</dbReference>
<sequence length="455" mass="52397">MKPKLIQTLCQQINHQLYRMQSKYYHHSVGNLLKEFDSYKTCNKIQEPSLNLDDLLNTENRDKVEQNVKLRKTHVNLNEIYTLHEKYQLTKDESVRKDLLEKSMHIPNTTHPDAPKNEDFEVIRHTNEKKSFDFKPKSFLNLMNKHGYCRTDNLSHCLGNRSYYFDADLCLLENAVIQYVFNKLIGLNFQLITVPDILSEDVVKRCGMNTRGERSQIYHLEPDYYGQGWCLSGTAEMGIARFLMNQTIPQSQLPMRIAAMSRCYRAEISDVADEKGVYRVHCFTKIEMFGVTLPEESEKHLNSLLQFEQDLFAELGLHIRTLNMGANELGAQAHRKYDVEAWMPGRKKWGELSSCSDCTDYQAQRLNIRTDNGRFVHTLNGTACAIPRLLMALVETHQNEDGTINIPECLQSFMFNKKLIGEDKGVTLVRVKSGVSKTKKKQKSKAALSKVKAEG</sequence>
<dbReference type="EMBL" id="HBUF01052380">
    <property type="protein sequence ID" value="CAG6622363.1"/>
    <property type="molecule type" value="Transcribed_RNA"/>
</dbReference>
<keyword evidence="3 9" id="KW-0436">Ligase</keyword>
<dbReference type="PROSITE" id="PS50862">
    <property type="entry name" value="AA_TRNA_LIGASE_II"/>
    <property type="match status" value="1"/>
</dbReference>